<organism evidence="3 4">
    <name type="scientific">Takifugu flavidus</name>
    <name type="common">sansaifugu</name>
    <dbReference type="NCBI Taxonomy" id="433684"/>
    <lineage>
        <taxon>Eukaryota</taxon>
        <taxon>Metazoa</taxon>
        <taxon>Chordata</taxon>
        <taxon>Craniata</taxon>
        <taxon>Vertebrata</taxon>
        <taxon>Euteleostomi</taxon>
        <taxon>Actinopterygii</taxon>
        <taxon>Neopterygii</taxon>
        <taxon>Teleostei</taxon>
        <taxon>Neoteleostei</taxon>
        <taxon>Acanthomorphata</taxon>
        <taxon>Eupercaria</taxon>
        <taxon>Tetraodontiformes</taxon>
        <taxon>Tetradontoidea</taxon>
        <taxon>Tetraodontidae</taxon>
        <taxon>Takifugu</taxon>
    </lineage>
</organism>
<evidence type="ECO:0000313" key="4">
    <source>
        <dbReference type="Proteomes" id="UP000324091"/>
    </source>
</evidence>
<sequence>MSTIIMMGGVGGSACGRRLLTRLSISRLARINIVIRVCSVRIKAVPELEAGEDFRCCSSPAGPPEPVIVAVTPEQQQLRLRCEGVRVTLLFDPPEPTRIRMVVKEDSEVVLNCSASGSVRDQVFGLEERRLRGRLPLQPGQHLWERPERPEPPRSLDESLIFQKLWIWETRRSGSKRPKVRDSGIYTCTFPHSAPVPRSEISLVVECILKVRPPGEGSEQLWTCPSCSGETKSEERDGRFYVTVSAIVSSSGRYSCVVTQEELCHQISSTTFVPIALPGSSTRSGSMKSLRSVSGPDGPRISTHDEPGGRLELSNDDAVVLMTDDDDDDDDEETTVVFMVALTWCLHGDEGLLMQQLRSFQIICGTRTSACVATWLRLRGPGLVPGGPAGPPEPVIVSVTPEQQQLRLRCEVRILKVRPPGKGACPEPLIRIVDGGPTGRCWSETESEERDGLFYVTVRANVSSSGNYSCVVTQEEFCHQINSTTFVPIALPGSSTRSGSMKSLRSVSGPDGPRISTHDEPGGRLELSNDDAVNWQQLLTSPPLSPAHLLQGVASSEEIGTW</sequence>
<reference evidence="3 4" key="1">
    <citation type="submission" date="2019-04" db="EMBL/GenBank/DDBJ databases">
        <title>Chromosome genome assembly for Takifugu flavidus.</title>
        <authorList>
            <person name="Xiao S."/>
        </authorList>
    </citation>
    <scope>NUCLEOTIDE SEQUENCE [LARGE SCALE GENOMIC DNA]</scope>
    <source>
        <strain evidence="3">HTHZ2018</strain>
        <tissue evidence="3">Muscle</tissue>
    </source>
</reference>
<comment type="caution">
    <text evidence="3">The sequence shown here is derived from an EMBL/GenBank/DDBJ whole genome shotgun (WGS) entry which is preliminary data.</text>
</comment>
<keyword evidence="4" id="KW-1185">Reference proteome</keyword>
<feature type="domain" description="Ig-like" evidence="2">
    <location>
        <begin position="94"/>
        <end position="204"/>
    </location>
</feature>
<proteinExistence type="predicted"/>
<feature type="region of interest" description="Disordered" evidence="1">
    <location>
        <begin position="495"/>
        <end position="527"/>
    </location>
</feature>
<feature type="region of interest" description="Disordered" evidence="1">
    <location>
        <begin position="281"/>
        <end position="309"/>
    </location>
</feature>
<name>A0A5C6MH75_9TELE</name>
<feature type="compositionally biased region" description="Polar residues" evidence="1">
    <location>
        <begin position="281"/>
        <end position="292"/>
    </location>
</feature>
<evidence type="ECO:0000259" key="2">
    <source>
        <dbReference type="PROSITE" id="PS50835"/>
    </source>
</evidence>
<evidence type="ECO:0000256" key="1">
    <source>
        <dbReference type="SAM" id="MobiDB-lite"/>
    </source>
</evidence>
<dbReference type="PROSITE" id="PS50835">
    <property type="entry name" value="IG_LIKE"/>
    <property type="match status" value="1"/>
</dbReference>
<feature type="non-terminal residue" evidence="3">
    <location>
        <position position="562"/>
    </location>
</feature>
<dbReference type="AlphaFoldDB" id="A0A5C6MH75"/>
<gene>
    <name evidence="3" type="ORF">D4764_0152410</name>
</gene>
<dbReference type="Proteomes" id="UP000324091">
    <property type="component" value="Unassembled WGS sequence"/>
</dbReference>
<protein>
    <recommendedName>
        <fullName evidence="2">Ig-like domain-containing protein</fullName>
    </recommendedName>
</protein>
<accession>A0A5C6MH75</accession>
<dbReference type="EMBL" id="RHFK02000494">
    <property type="protein sequence ID" value="TWW53928.1"/>
    <property type="molecule type" value="Genomic_DNA"/>
</dbReference>
<feature type="compositionally biased region" description="Polar residues" evidence="1">
    <location>
        <begin position="495"/>
        <end position="506"/>
    </location>
</feature>
<dbReference type="InterPro" id="IPR007110">
    <property type="entry name" value="Ig-like_dom"/>
</dbReference>
<evidence type="ECO:0000313" key="3">
    <source>
        <dbReference type="EMBL" id="TWW53928.1"/>
    </source>
</evidence>